<dbReference type="InterPro" id="IPR036388">
    <property type="entry name" value="WH-like_DNA-bd_sf"/>
</dbReference>
<dbReference type="InterPro" id="IPR036390">
    <property type="entry name" value="WH_DNA-bd_sf"/>
</dbReference>
<dbReference type="PANTHER" id="PTHR43537:SF24">
    <property type="entry name" value="GLUCONATE OPERON TRANSCRIPTIONAL REPRESSOR"/>
    <property type="match status" value="1"/>
</dbReference>
<accession>A0A9X2HK31</accession>
<dbReference type="GO" id="GO:0003677">
    <property type="term" value="F:DNA binding"/>
    <property type="evidence" value="ECO:0007669"/>
    <property type="project" value="UniProtKB-KW"/>
</dbReference>
<sequence>MTPPRPVSSQRRAYEHIRSEVLVDPSTQGTFLNEQRLAETIGVSRTPVREALRVLDSEGLVELIPNRGAYVPVITAAQAHDVMELREILECHAASVALGSAGEVAAAMREVLARQQELAGVGAAGSQLEFIALDRDFHFALLRASGNREIIQTYDRLQTRQRIIGAQALSALSRRREVCREHLAIVEALEAGDLDAAHRAIREHLRITEGVLMRDVRA</sequence>
<evidence type="ECO:0000256" key="3">
    <source>
        <dbReference type="ARBA" id="ARBA00023163"/>
    </source>
</evidence>
<name>A0A9X2HK31_9MICC</name>
<dbReference type="Proteomes" id="UP001139502">
    <property type="component" value="Unassembled WGS sequence"/>
</dbReference>
<dbReference type="SUPFAM" id="SSF46785">
    <property type="entry name" value="Winged helix' DNA-binding domain"/>
    <property type="match status" value="1"/>
</dbReference>
<protein>
    <submittedName>
        <fullName evidence="5">GntR family transcriptional regulator</fullName>
    </submittedName>
</protein>
<keyword evidence="2" id="KW-0238">DNA-binding</keyword>
<dbReference type="InterPro" id="IPR008920">
    <property type="entry name" value="TF_FadR/GntR_C"/>
</dbReference>
<dbReference type="PANTHER" id="PTHR43537">
    <property type="entry name" value="TRANSCRIPTIONAL REGULATOR, GNTR FAMILY"/>
    <property type="match status" value="1"/>
</dbReference>
<dbReference type="GO" id="GO:0003700">
    <property type="term" value="F:DNA-binding transcription factor activity"/>
    <property type="evidence" value="ECO:0007669"/>
    <property type="project" value="InterPro"/>
</dbReference>
<evidence type="ECO:0000313" key="6">
    <source>
        <dbReference type="Proteomes" id="UP001139502"/>
    </source>
</evidence>
<dbReference type="Pfam" id="PF00392">
    <property type="entry name" value="GntR"/>
    <property type="match status" value="1"/>
</dbReference>
<keyword evidence="3" id="KW-0804">Transcription</keyword>
<evidence type="ECO:0000256" key="1">
    <source>
        <dbReference type="ARBA" id="ARBA00023015"/>
    </source>
</evidence>
<dbReference type="PROSITE" id="PS50949">
    <property type="entry name" value="HTH_GNTR"/>
    <property type="match status" value="1"/>
</dbReference>
<proteinExistence type="predicted"/>
<dbReference type="Pfam" id="PF07729">
    <property type="entry name" value="FCD"/>
    <property type="match status" value="1"/>
</dbReference>
<reference evidence="5" key="1">
    <citation type="submission" date="2022-06" db="EMBL/GenBank/DDBJ databases">
        <title>Rothia sp. isolated from sandalwood seedling.</title>
        <authorList>
            <person name="Tuikhar N."/>
            <person name="Kirdat K."/>
            <person name="Thorat V."/>
            <person name="Swetha P."/>
            <person name="Padma S."/>
            <person name="Sundararaj R."/>
            <person name="Yadav A."/>
        </authorList>
    </citation>
    <scope>NUCLEOTIDE SEQUENCE</scope>
    <source>
        <strain evidence="5">AR01</strain>
    </source>
</reference>
<evidence type="ECO:0000259" key="4">
    <source>
        <dbReference type="PROSITE" id="PS50949"/>
    </source>
</evidence>
<evidence type="ECO:0000256" key="2">
    <source>
        <dbReference type="ARBA" id="ARBA00023125"/>
    </source>
</evidence>
<dbReference type="EMBL" id="JANAFB010000023">
    <property type="protein sequence ID" value="MCP3426348.1"/>
    <property type="molecule type" value="Genomic_DNA"/>
</dbReference>
<dbReference type="PRINTS" id="PR00035">
    <property type="entry name" value="HTHGNTR"/>
</dbReference>
<dbReference type="AlphaFoldDB" id="A0A9X2HK31"/>
<comment type="caution">
    <text evidence="5">The sequence shown here is derived from an EMBL/GenBank/DDBJ whole genome shotgun (WGS) entry which is preliminary data.</text>
</comment>
<dbReference type="InterPro" id="IPR011711">
    <property type="entry name" value="GntR_C"/>
</dbReference>
<evidence type="ECO:0000313" key="5">
    <source>
        <dbReference type="EMBL" id="MCP3426348.1"/>
    </source>
</evidence>
<dbReference type="SUPFAM" id="SSF48008">
    <property type="entry name" value="GntR ligand-binding domain-like"/>
    <property type="match status" value="1"/>
</dbReference>
<dbReference type="Gene3D" id="1.10.10.10">
    <property type="entry name" value="Winged helix-like DNA-binding domain superfamily/Winged helix DNA-binding domain"/>
    <property type="match status" value="1"/>
</dbReference>
<feature type="domain" description="HTH gntR-type" evidence="4">
    <location>
        <begin position="7"/>
        <end position="74"/>
    </location>
</feature>
<dbReference type="InterPro" id="IPR000524">
    <property type="entry name" value="Tscrpt_reg_HTH_GntR"/>
</dbReference>
<dbReference type="SMART" id="SM00345">
    <property type="entry name" value="HTH_GNTR"/>
    <property type="match status" value="1"/>
</dbReference>
<keyword evidence="1" id="KW-0805">Transcription regulation</keyword>
<dbReference type="SMART" id="SM00895">
    <property type="entry name" value="FCD"/>
    <property type="match status" value="1"/>
</dbReference>
<organism evidence="5 6">
    <name type="scientific">Rothia santali</name>
    <dbReference type="NCBI Taxonomy" id="2949643"/>
    <lineage>
        <taxon>Bacteria</taxon>
        <taxon>Bacillati</taxon>
        <taxon>Actinomycetota</taxon>
        <taxon>Actinomycetes</taxon>
        <taxon>Micrococcales</taxon>
        <taxon>Micrococcaceae</taxon>
        <taxon>Rothia</taxon>
    </lineage>
</organism>
<dbReference type="RefSeq" id="WP_254166947.1">
    <property type="nucleotide sequence ID" value="NZ_JANAFB010000023.1"/>
</dbReference>
<dbReference type="Gene3D" id="1.20.120.530">
    <property type="entry name" value="GntR ligand-binding domain-like"/>
    <property type="match status" value="1"/>
</dbReference>
<gene>
    <name evidence="5" type="ORF">NBM05_10130</name>
</gene>
<keyword evidence="6" id="KW-1185">Reference proteome</keyword>